<sequence>MNRIPERTPMEQGQDGPTSADAEGPQRPPGSPAVDALRRTVAGALTELFGGFMRQLPLVLVQRARSTQSVAERRACLELAQAVKGPGGENWTCDFIQRVESRLIGAARTGDSAAVDPERGDVLLLTRAELRAETQYAALITDLDARMQSVRRTVYFPVRAGAVSPADLCHALQETAVAMNCSGGALRLLFEQFDEHVLPLLPRFYRTLLDALADIEVRVTETQALLQRETLRAQPMQTAASAPAPATAPAHARATPAAASKVRPIDAKTRAMLEAAVAKGPIDGESYSDSRLAADLLALQTEAPLSGGPDIPPERRWVPLQRISLAGQFLNEATEDPLVPQELGPQHESVRFPLVKSALTDATLFTALTHPLRSLVNELMLKAATSRVTGTVEARQMAEVLQQVLVQFDLAPDFVREAMLTAQPISEEEIARFFEGQRRQAQQRREAVVQEAKRLVVRELELRTFGRPIPHPAIKFLNTSWGPLLVKRLLQHGADNAHWRADLERMEKLLDELETSDGEMPPPPSWQTLVAEMSAELSAAGMSAERVKEAQALLETAWQSARQRLPF</sequence>
<reference evidence="2 3" key="1">
    <citation type="submission" date="2016-10" db="EMBL/GenBank/DDBJ databases">
        <authorList>
            <person name="de Groot N.N."/>
        </authorList>
    </citation>
    <scope>NUCLEOTIDE SEQUENCE [LARGE SCALE GENOMIC DNA]</scope>
    <source>
        <strain evidence="2 3">DSM 23609</strain>
    </source>
</reference>
<dbReference type="Proteomes" id="UP000199771">
    <property type="component" value="Unassembled WGS sequence"/>
</dbReference>
<evidence type="ECO:0008006" key="4">
    <source>
        <dbReference type="Google" id="ProtNLM"/>
    </source>
</evidence>
<dbReference type="AlphaFoldDB" id="A0A1I2J8S5"/>
<dbReference type="STRING" id="1076937.SAMN04488120_105210"/>
<feature type="region of interest" description="Disordered" evidence="1">
    <location>
        <begin position="237"/>
        <end position="263"/>
    </location>
</feature>
<organism evidence="2 3">
    <name type="scientific">Fontimonas thermophila</name>
    <dbReference type="NCBI Taxonomy" id="1076937"/>
    <lineage>
        <taxon>Bacteria</taxon>
        <taxon>Pseudomonadati</taxon>
        <taxon>Pseudomonadota</taxon>
        <taxon>Gammaproteobacteria</taxon>
        <taxon>Nevskiales</taxon>
        <taxon>Nevskiaceae</taxon>
        <taxon>Fontimonas</taxon>
    </lineage>
</organism>
<proteinExistence type="predicted"/>
<dbReference type="Pfam" id="PF07793">
    <property type="entry name" value="DUF1631"/>
    <property type="match status" value="2"/>
</dbReference>
<dbReference type="InterPro" id="IPR012434">
    <property type="entry name" value="DUF1631"/>
</dbReference>
<evidence type="ECO:0000313" key="2">
    <source>
        <dbReference type="EMBL" id="SFF49326.1"/>
    </source>
</evidence>
<accession>A0A1I2J8S5</accession>
<protein>
    <recommendedName>
        <fullName evidence="4">DUF1631 family protein</fullName>
    </recommendedName>
</protein>
<keyword evidence="3" id="KW-1185">Reference proteome</keyword>
<feature type="compositionally biased region" description="Low complexity" evidence="1">
    <location>
        <begin position="238"/>
        <end position="259"/>
    </location>
</feature>
<feature type="region of interest" description="Disordered" evidence="1">
    <location>
        <begin position="1"/>
        <end position="33"/>
    </location>
</feature>
<evidence type="ECO:0000313" key="3">
    <source>
        <dbReference type="Proteomes" id="UP000199771"/>
    </source>
</evidence>
<name>A0A1I2J8S5_9GAMM</name>
<dbReference type="RefSeq" id="WP_159431112.1">
    <property type="nucleotide sequence ID" value="NZ_FOOC01000005.1"/>
</dbReference>
<evidence type="ECO:0000256" key="1">
    <source>
        <dbReference type="SAM" id="MobiDB-lite"/>
    </source>
</evidence>
<dbReference type="OrthoDB" id="6188167at2"/>
<gene>
    <name evidence="2" type="ORF">SAMN04488120_105210</name>
</gene>
<dbReference type="EMBL" id="FOOC01000005">
    <property type="protein sequence ID" value="SFF49326.1"/>
    <property type="molecule type" value="Genomic_DNA"/>
</dbReference>